<reference evidence="1" key="1">
    <citation type="submission" date="2021-02" db="EMBL/GenBank/DDBJ databases">
        <authorList>
            <person name="Nieuwenhuis M."/>
            <person name="Van De Peppel L.J.J."/>
        </authorList>
    </citation>
    <scope>NUCLEOTIDE SEQUENCE</scope>
    <source>
        <strain evidence="1">D49</strain>
    </source>
</reference>
<accession>A0A9P7KIB2</accession>
<sequence>MSVQRNLPALRMVIERSHFNFGEYSDHFAGMRGSRLSRTASEFTNGLGQFIDIGGPPIQGLTFLESNEATPADVFVYWHAILQVYLNSNLFKQEYQIPAAAYRIDYVGILYPTVFKQVMHFLSTAAKAEIKFGSKPQLTKWKGHGSEFKKKLLDEL</sequence>
<protein>
    <submittedName>
        <fullName evidence="1">Uncharacterized protein</fullName>
    </submittedName>
</protein>
<gene>
    <name evidence="1" type="ORF">H0H81_003082</name>
</gene>
<name>A0A9P7KIB2_9AGAR</name>
<evidence type="ECO:0000313" key="2">
    <source>
        <dbReference type="Proteomes" id="UP000717328"/>
    </source>
</evidence>
<dbReference type="EMBL" id="JABCKI010000872">
    <property type="protein sequence ID" value="KAG5649560.1"/>
    <property type="molecule type" value="Genomic_DNA"/>
</dbReference>
<dbReference type="Proteomes" id="UP000717328">
    <property type="component" value="Unassembled WGS sequence"/>
</dbReference>
<keyword evidence="2" id="KW-1185">Reference proteome</keyword>
<dbReference type="OrthoDB" id="3236755at2759"/>
<evidence type="ECO:0000313" key="1">
    <source>
        <dbReference type="EMBL" id="KAG5649560.1"/>
    </source>
</evidence>
<comment type="caution">
    <text evidence="1">The sequence shown here is derived from an EMBL/GenBank/DDBJ whole genome shotgun (WGS) entry which is preliminary data.</text>
</comment>
<dbReference type="AlphaFoldDB" id="A0A9P7KIB2"/>
<reference evidence="1" key="2">
    <citation type="submission" date="2021-10" db="EMBL/GenBank/DDBJ databases">
        <title>Phylogenomics reveals ancestral predisposition of the termite-cultivated fungus Termitomyces towards a domesticated lifestyle.</title>
        <authorList>
            <person name="Auxier B."/>
            <person name="Grum-Grzhimaylo A."/>
            <person name="Cardenas M.E."/>
            <person name="Lodge J.D."/>
            <person name="Laessoe T."/>
            <person name="Pedersen O."/>
            <person name="Smith M.E."/>
            <person name="Kuyper T.W."/>
            <person name="Franco-Molano E.A."/>
            <person name="Baroni T.J."/>
            <person name="Aanen D.K."/>
        </authorList>
    </citation>
    <scope>NUCLEOTIDE SEQUENCE</scope>
    <source>
        <strain evidence="1">D49</strain>
    </source>
</reference>
<organism evidence="1 2">
    <name type="scientific">Sphagnurus paluster</name>
    <dbReference type="NCBI Taxonomy" id="117069"/>
    <lineage>
        <taxon>Eukaryota</taxon>
        <taxon>Fungi</taxon>
        <taxon>Dikarya</taxon>
        <taxon>Basidiomycota</taxon>
        <taxon>Agaricomycotina</taxon>
        <taxon>Agaricomycetes</taxon>
        <taxon>Agaricomycetidae</taxon>
        <taxon>Agaricales</taxon>
        <taxon>Tricholomatineae</taxon>
        <taxon>Lyophyllaceae</taxon>
        <taxon>Sphagnurus</taxon>
    </lineage>
</organism>
<proteinExistence type="predicted"/>